<dbReference type="Proteomes" id="UP001174909">
    <property type="component" value="Unassembled WGS sequence"/>
</dbReference>
<dbReference type="SUPFAM" id="SSF52540">
    <property type="entry name" value="P-loop containing nucleoside triphosphate hydrolases"/>
    <property type="match status" value="2"/>
</dbReference>
<gene>
    <name evidence="8" type="ORF">GBAR_LOCUS19037</name>
</gene>
<keyword evidence="9" id="KW-1185">Reference proteome</keyword>
<evidence type="ECO:0000313" key="9">
    <source>
        <dbReference type="Proteomes" id="UP001174909"/>
    </source>
</evidence>
<dbReference type="SMART" id="SM00382">
    <property type="entry name" value="AAA"/>
    <property type="match status" value="2"/>
</dbReference>
<dbReference type="GO" id="GO:0005524">
    <property type="term" value="F:ATP binding"/>
    <property type="evidence" value="ECO:0007669"/>
    <property type="project" value="UniProtKB-KW"/>
</dbReference>
<dbReference type="AlphaFoldDB" id="A0AA35SR19"/>
<dbReference type="GO" id="GO:0016887">
    <property type="term" value="F:ATP hydrolysis activity"/>
    <property type="evidence" value="ECO:0007669"/>
    <property type="project" value="InterPro"/>
</dbReference>
<evidence type="ECO:0000256" key="1">
    <source>
        <dbReference type="ARBA" id="ARBA00005417"/>
    </source>
</evidence>
<dbReference type="PANTHER" id="PTHR43820:SF4">
    <property type="entry name" value="HIGH-AFFINITY BRANCHED-CHAIN AMINO ACID TRANSPORT ATP-BINDING PROTEIN LIVF"/>
    <property type="match status" value="1"/>
</dbReference>
<dbReference type="CDD" id="cd03224">
    <property type="entry name" value="ABC_TM1139_LivF_branched"/>
    <property type="match status" value="1"/>
</dbReference>
<dbReference type="PANTHER" id="PTHR43820">
    <property type="entry name" value="HIGH-AFFINITY BRANCHED-CHAIN AMINO ACID TRANSPORT ATP-BINDING PROTEIN LIVF"/>
    <property type="match status" value="1"/>
</dbReference>
<protein>
    <submittedName>
        <fullName evidence="8">High-affinity branched-chain amino acid transport ATP-binding protein LivF</fullName>
    </submittedName>
</protein>
<evidence type="ECO:0000256" key="3">
    <source>
        <dbReference type="ARBA" id="ARBA00022741"/>
    </source>
</evidence>
<dbReference type="GO" id="GO:0016705">
    <property type="term" value="F:oxidoreductase activity, acting on paired donors, with incorporation or reduction of molecular oxygen"/>
    <property type="evidence" value="ECO:0007669"/>
    <property type="project" value="InterPro"/>
</dbReference>
<keyword evidence="2" id="KW-0813">Transport</keyword>
<name>A0AA35SR19_GEOBA</name>
<feature type="domain" description="ABC transporter" evidence="7">
    <location>
        <begin position="148"/>
        <end position="396"/>
    </location>
</feature>
<dbReference type="InterPro" id="IPR017871">
    <property type="entry name" value="ABC_transporter-like_CS"/>
</dbReference>
<sequence length="611" mass="66751">MDEYGHPHAHLDPPMSKSIYVAPTMEEAERDPIGLEDFSSRILRSIGSNGSPIGMPMDKNGNIAKGYEHWANRQQDRERRDDPGHAGLPPLRGTPEVVIERLKQVQEAGINHVFGNFGFAGLPHEKDSRSNSRSERADDIVTDTTPILEVRNLVKDFGGLRAVNQCTFQVMPGAITGLIGPNGAGKTTLFNLVSGAIAPSSGEIIFDGHRIDGLRMHQTFGLGLMRTFQIPREMKRMTVLENLMLVPALQLGERIWAPWFMPWRVERQERCVEAQALDVLDFVKLSHLANEYAGNLSSGQKKLLELARTLMAEPKMVLLDEPAAGVNRTLLRDLSANILSASVDRGITFIIIEHDMQFVMHLCDPIIVMANGAVIAQGTPTQASDVVAGYGETEILHGVSVVVGEGEVVTIIGPNGCGKSTLMKAIVGLVKVRTGSVLFRGSDISDRPPEQIVRNGLCYVPQTNNVFPSMSIRENLEMGGFVRRGDPRSRIAEMFDLFPDLALRPGQKAGSLSGGQRQMLAIARALMLDPVLVLLDEPSAGLSPAIMGTVFERIREINQTGVSILLVEQNAREALRMSDRGYILVAGENRLEDTGAHLLDNPEVATLYLGG</sequence>
<feature type="region of interest" description="Disordered" evidence="6">
    <location>
        <begin position="73"/>
        <end position="93"/>
    </location>
</feature>
<dbReference type="InterPro" id="IPR052156">
    <property type="entry name" value="BCAA_Transport_ATP-bd_LivF"/>
</dbReference>
<feature type="domain" description="ABC transporter" evidence="7">
    <location>
        <begin position="387"/>
        <end position="611"/>
    </location>
</feature>
<feature type="compositionally biased region" description="Basic and acidic residues" evidence="6">
    <location>
        <begin position="73"/>
        <end position="84"/>
    </location>
</feature>
<dbReference type="InterPro" id="IPR003439">
    <property type="entry name" value="ABC_transporter-like_ATP-bd"/>
</dbReference>
<keyword evidence="4 8" id="KW-0067">ATP-binding</keyword>
<evidence type="ECO:0000256" key="4">
    <source>
        <dbReference type="ARBA" id="ARBA00022840"/>
    </source>
</evidence>
<dbReference type="GO" id="GO:0015658">
    <property type="term" value="F:branched-chain amino acid transmembrane transporter activity"/>
    <property type="evidence" value="ECO:0007669"/>
    <property type="project" value="TreeGrafter"/>
</dbReference>
<dbReference type="InterPro" id="IPR036661">
    <property type="entry name" value="Luciferase-like_sf"/>
</dbReference>
<comment type="caution">
    <text evidence="8">The sequence shown here is derived from an EMBL/GenBank/DDBJ whole genome shotgun (WGS) entry which is preliminary data.</text>
</comment>
<dbReference type="SUPFAM" id="SSF51679">
    <property type="entry name" value="Bacterial luciferase-like"/>
    <property type="match status" value="1"/>
</dbReference>
<dbReference type="PROSITE" id="PS50893">
    <property type="entry name" value="ABC_TRANSPORTER_2"/>
    <property type="match status" value="2"/>
</dbReference>
<dbReference type="InterPro" id="IPR027417">
    <property type="entry name" value="P-loop_NTPase"/>
</dbReference>
<keyword evidence="5" id="KW-0029">Amino-acid transport</keyword>
<dbReference type="InterPro" id="IPR003593">
    <property type="entry name" value="AAA+_ATPase"/>
</dbReference>
<evidence type="ECO:0000313" key="8">
    <source>
        <dbReference type="EMBL" id="CAI8033738.1"/>
    </source>
</evidence>
<organism evidence="8 9">
    <name type="scientific">Geodia barretti</name>
    <name type="common">Barrett's horny sponge</name>
    <dbReference type="NCBI Taxonomy" id="519541"/>
    <lineage>
        <taxon>Eukaryota</taxon>
        <taxon>Metazoa</taxon>
        <taxon>Porifera</taxon>
        <taxon>Demospongiae</taxon>
        <taxon>Heteroscleromorpha</taxon>
        <taxon>Tetractinellida</taxon>
        <taxon>Astrophorina</taxon>
        <taxon>Geodiidae</taxon>
        <taxon>Geodia</taxon>
    </lineage>
</organism>
<dbReference type="Gene3D" id="3.40.50.300">
    <property type="entry name" value="P-loop containing nucleotide triphosphate hydrolases"/>
    <property type="match status" value="2"/>
</dbReference>
<dbReference type="Pfam" id="PF00005">
    <property type="entry name" value="ABC_tran"/>
    <property type="match status" value="2"/>
</dbReference>
<dbReference type="CDD" id="cd03219">
    <property type="entry name" value="ABC_Mj1267_LivG_branched"/>
    <property type="match status" value="1"/>
</dbReference>
<keyword evidence="3" id="KW-0547">Nucleotide-binding</keyword>
<evidence type="ECO:0000256" key="6">
    <source>
        <dbReference type="SAM" id="MobiDB-lite"/>
    </source>
</evidence>
<reference evidence="8" key="1">
    <citation type="submission" date="2023-03" db="EMBL/GenBank/DDBJ databases">
        <authorList>
            <person name="Steffen K."/>
            <person name="Cardenas P."/>
        </authorList>
    </citation>
    <scope>NUCLEOTIDE SEQUENCE</scope>
</reference>
<dbReference type="GO" id="GO:0015807">
    <property type="term" value="P:L-amino acid transport"/>
    <property type="evidence" value="ECO:0007669"/>
    <property type="project" value="TreeGrafter"/>
</dbReference>
<dbReference type="Gene3D" id="3.20.20.30">
    <property type="entry name" value="Luciferase-like domain"/>
    <property type="match status" value="1"/>
</dbReference>
<evidence type="ECO:0000256" key="5">
    <source>
        <dbReference type="ARBA" id="ARBA00022970"/>
    </source>
</evidence>
<dbReference type="PROSITE" id="PS00211">
    <property type="entry name" value="ABC_TRANSPORTER_1"/>
    <property type="match status" value="2"/>
</dbReference>
<accession>A0AA35SR19</accession>
<evidence type="ECO:0000256" key="2">
    <source>
        <dbReference type="ARBA" id="ARBA00022448"/>
    </source>
</evidence>
<comment type="similarity">
    <text evidence="1">Belongs to the ABC transporter superfamily.</text>
</comment>
<proteinExistence type="inferred from homology"/>
<evidence type="ECO:0000259" key="7">
    <source>
        <dbReference type="PROSITE" id="PS50893"/>
    </source>
</evidence>
<dbReference type="EMBL" id="CASHTH010002689">
    <property type="protein sequence ID" value="CAI8033738.1"/>
    <property type="molecule type" value="Genomic_DNA"/>
</dbReference>